<dbReference type="InterPro" id="IPR001387">
    <property type="entry name" value="Cro/C1-type_HTH"/>
</dbReference>
<protein>
    <recommendedName>
        <fullName evidence="2">HTH cro/C1-type domain-containing protein</fullName>
    </recommendedName>
</protein>
<evidence type="ECO:0000259" key="2">
    <source>
        <dbReference type="PROSITE" id="PS50943"/>
    </source>
</evidence>
<evidence type="ECO:0000313" key="3">
    <source>
        <dbReference type="EMBL" id="KRM78097.1"/>
    </source>
</evidence>
<proteinExistence type="predicted"/>
<dbReference type="GO" id="GO:0005829">
    <property type="term" value="C:cytosol"/>
    <property type="evidence" value="ECO:0007669"/>
    <property type="project" value="TreeGrafter"/>
</dbReference>
<dbReference type="Gene3D" id="1.10.260.40">
    <property type="entry name" value="lambda repressor-like DNA-binding domains"/>
    <property type="match status" value="1"/>
</dbReference>
<dbReference type="Pfam" id="PF01381">
    <property type="entry name" value="HTH_3"/>
    <property type="match status" value="1"/>
</dbReference>
<dbReference type="Proteomes" id="UP000051612">
    <property type="component" value="Unassembled WGS sequence"/>
</dbReference>
<keyword evidence="1" id="KW-0238">DNA-binding</keyword>
<dbReference type="PANTHER" id="PTHR46797">
    <property type="entry name" value="HTH-TYPE TRANSCRIPTIONAL REGULATOR"/>
    <property type="match status" value="1"/>
</dbReference>
<dbReference type="PATRIC" id="fig|1423772.3.peg.1713"/>
<dbReference type="InterPro" id="IPR050807">
    <property type="entry name" value="TransReg_Diox_bact_type"/>
</dbReference>
<organism evidence="3 4">
    <name type="scientific">Ligilactobacillus murinus DSM 20452 = NBRC 14221</name>
    <dbReference type="NCBI Taxonomy" id="1423772"/>
    <lineage>
        <taxon>Bacteria</taxon>
        <taxon>Bacillati</taxon>
        <taxon>Bacillota</taxon>
        <taxon>Bacilli</taxon>
        <taxon>Lactobacillales</taxon>
        <taxon>Lactobacillaceae</taxon>
        <taxon>Ligilactobacillus</taxon>
    </lineage>
</organism>
<dbReference type="GO" id="GO:0003700">
    <property type="term" value="F:DNA-binding transcription factor activity"/>
    <property type="evidence" value="ECO:0007669"/>
    <property type="project" value="TreeGrafter"/>
</dbReference>
<accession>A0A0R2BFT6</accession>
<dbReference type="AlphaFoldDB" id="A0A0R2BFT6"/>
<feature type="domain" description="HTH cro/C1-type" evidence="2">
    <location>
        <begin position="11"/>
        <end position="65"/>
    </location>
</feature>
<reference evidence="3 4" key="1">
    <citation type="journal article" date="2015" name="Genome Announc.">
        <title>Expanding the biotechnology potential of lactobacilli through comparative genomics of 213 strains and associated genera.</title>
        <authorList>
            <person name="Sun Z."/>
            <person name="Harris H.M."/>
            <person name="McCann A."/>
            <person name="Guo C."/>
            <person name="Argimon S."/>
            <person name="Zhang W."/>
            <person name="Yang X."/>
            <person name="Jeffery I.B."/>
            <person name="Cooney J.C."/>
            <person name="Kagawa T.F."/>
            <person name="Liu W."/>
            <person name="Song Y."/>
            <person name="Salvetti E."/>
            <person name="Wrobel A."/>
            <person name="Rasinkangas P."/>
            <person name="Parkhill J."/>
            <person name="Rea M.C."/>
            <person name="O'Sullivan O."/>
            <person name="Ritari J."/>
            <person name="Douillard F.P."/>
            <person name="Paul Ross R."/>
            <person name="Yang R."/>
            <person name="Briner A.E."/>
            <person name="Felis G.E."/>
            <person name="de Vos W.M."/>
            <person name="Barrangou R."/>
            <person name="Klaenhammer T.R."/>
            <person name="Caufield P.W."/>
            <person name="Cui Y."/>
            <person name="Zhang H."/>
            <person name="O'Toole P.W."/>
        </authorList>
    </citation>
    <scope>NUCLEOTIDE SEQUENCE [LARGE SCALE GENOMIC DNA]</scope>
    <source>
        <strain evidence="3 4">DSM 20452</strain>
    </source>
</reference>
<dbReference type="PROSITE" id="PS50943">
    <property type="entry name" value="HTH_CROC1"/>
    <property type="match status" value="1"/>
</dbReference>
<dbReference type="CDD" id="cd00093">
    <property type="entry name" value="HTH_XRE"/>
    <property type="match status" value="1"/>
</dbReference>
<name>A0A0R2BFT6_9LACO</name>
<dbReference type="SMART" id="SM00530">
    <property type="entry name" value="HTH_XRE"/>
    <property type="match status" value="1"/>
</dbReference>
<dbReference type="EMBL" id="AYYN01000002">
    <property type="protein sequence ID" value="KRM78097.1"/>
    <property type="molecule type" value="Genomic_DNA"/>
</dbReference>
<dbReference type="PANTHER" id="PTHR46797:SF1">
    <property type="entry name" value="METHYLPHOSPHONATE SYNTHASE"/>
    <property type="match status" value="1"/>
</dbReference>
<sequence length="111" mass="12645">MKNNINIGDNIRYYRKKNGYTQEQLAEKSSLSLNFISAVERGAKNITFNNLLLIASALNVPIATLVSPLTSTNSSHHLKELTRELQKLPLKEQEQLIQNFINITHLLEQQL</sequence>
<evidence type="ECO:0000256" key="1">
    <source>
        <dbReference type="ARBA" id="ARBA00023125"/>
    </source>
</evidence>
<dbReference type="SUPFAM" id="SSF47413">
    <property type="entry name" value="lambda repressor-like DNA-binding domains"/>
    <property type="match status" value="1"/>
</dbReference>
<gene>
    <name evidence="3" type="ORF">FC48_GL001609</name>
</gene>
<dbReference type="RefSeq" id="WP_056957903.1">
    <property type="nucleotide sequence ID" value="NZ_AYYN01000002.1"/>
</dbReference>
<evidence type="ECO:0000313" key="4">
    <source>
        <dbReference type="Proteomes" id="UP000051612"/>
    </source>
</evidence>
<dbReference type="InterPro" id="IPR010982">
    <property type="entry name" value="Lambda_DNA-bd_dom_sf"/>
</dbReference>
<comment type="caution">
    <text evidence="3">The sequence shown here is derived from an EMBL/GenBank/DDBJ whole genome shotgun (WGS) entry which is preliminary data.</text>
</comment>
<dbReference type="GO" id="GO:0003677">
    <property type="term" value="F:DNA binding"/>
    <property type="evidence" value="ECO:0007669"/>
    <property type="project" value="UniProtKB-KW"/>
</dbReference>